<dbReference type="PANTHER" id="PTHR43697:SF1">
    <property type="entry name" value="SERINE--TRNA LIGASE"/>
    <property type="match status" value="1"/>
</dbReference>
<keyword evidence="10 19" id="KW-0030">Aminoacyl-tRNA synthetase</keyword>
<organism evidence="19 20">
    <name type="scientific">Paenibacillus pini JCM 16418</name>
    <dbReference type="NCBI Taxonomy" id="1236976"/>
    <lineage>
        <taxon>Bacteria</taxon>
        <taxon>Bacillati</taxon>
        <taxon>Bacillota</taxon>
        <taxon>Bacilli</taxon>
        <taxon>Bacillales</taxon>
        <taxon>Paenibacillaceae</taxon>
        <taxon>Paenibacillus</taxon>
    </lineage>
</organism>
<comment type="catalytic activity">
    <reaction evidence="13">
        <text>tRNA(Ser) + L-serine + ATP = L-seryl-tRNA(Ser) + AMP + diphosphate + H(+)</text>
        <dbReference type="Rhea" id="RHEA:12292"/>
        <dbReference type="Rhea" id="RHEA-COMP:9669"/>
        <dbReference type="Rhea" id="RHEA-COMP:9703"/>
        <dbReference type="ChEBI" id="CHEBI:15378"/>
        <dbReference type="ChEBI" id="CHEBI:30616"/>
        <dbReference type="ChEBI" id="CHEBI:33019"/>
        <dbReference type="ChEBI" id="CHEBI:33384"/>
        <dbReference type="ChEBI" id="CHEBI:78442"/>
        <dbReference type="ChEBI" id="CHEBI:78533"/>
        <dbReference type="ChEBI" id="CHEBI:456215"/>
        <dbReference type="EC" id="6.1.1.11"/>
    </reaction>
</comment>
<keyword evidence="9" id="KW-0648">Protein biosynthesis</keyword>
<feature type="binding site" evidence="15">
    <location>
        <position position="261"/>
    </location>
    <ligand>
        <name>L-serine</name>
        <dbReference type="ChEBI" id="CHEBI:33384"/>
    </ligand>
</feature>
<comment type="similarity">
    <text evidence="3">Belongs to the class-II aminoacyl-tRNA synthetase family. Type-1 seryl-tRNA synthetase subfamily.</text>
</comment>
<evidence type="ECO:0000256" key="4">
    <source>
        <dbReference type="ARBA" id="ARBA00012840"/>
    </source>
</evidence>
<comment type="pathway">
    <text evidence="2">Aminoacyl-tRNA biosynthesis; selenocysteinyl-tRNA(Sec) biosynthesis; L-seryl-tRNA(Sec) from L-serine and tRNA(Sec): step 1/1.</text>
</comment>
<feature type="site" description="Important for serine binding" evidence="15">
    <location>
        <position position="385"/>
    </location>
</feature>
<dbReference type="SUPFAM" id="SSF46589">
    <property type="entry name" value="tRNA-binding arm"/>
    <property type="match status" value="1"/>
</dbReference>
<dbReference type="GO" id="GO:0016740">
    <property type="term" value="F:transferase activity"/>
    <property type="evidence" value="ECO:0007669"/>
    <property type="project" value="UniProtKB-ARBA"/>
</dbReference>
<evidence type="ECO:0000256" key="1">
    <source>
        <dbReference type="ARBA" id="ARBA00004496"/>
    </source>
</evidence>
<dbReference type="Pfam" id="PF02403">
    <property type="entry name" value="Seryl_tRNA_N"/>
    <property type="match status" value="1"/>
</dbReference>
<keyword evidence="6" id="KW-0436">Ligase</keyword>
<feature type="domain" description="Aminoacyl-transfer RNA synthetases class-II family profile" evidence="18">
    <location>
        <begin position="140"/>
        <end position="410"/>
    </location>
</feature>
<evidence type="ECO:0000313" key="20">
    <source>
        <dbReference type="Proteomes" id="UP000019364"/>
    </source>
</evidence>
<proteinExistence type="inferred from homology"/>
<evidence type="ECO:0000256" key="5">
    <source>
        <dbReference type="ARBA" id="ARBA00022490"/>
    </source>
</evidence>
<dbReference type="GO" id="GO:0005524">
    <property type="term" value="F:ATP binding"/>
    <property type="evidence" value="ECO:0007669"/>
    <property type="project" value="UniProtKB-KW"/>
</dbReference>
<dbReference type="Gene3D" id="3.30.930.10">
    <property type="entry name" value="Bira Bifunctional Protein, Domain 2"/>
    <property type="match status" value="1"/>
</dbReference>
<dbReference type="GO" id="GO:0005737">
    <property type="term" value="C:cytoplasm"/>
    <property type="evidence" value="ECO:0007669"/>
    <property type="project" value="UniProtKB-SubCell"/>
</dbReference>
<evidence type="ECO:0000256" key="15">
    <source>
        <dbReference type="PIRSR" id="PIRSR001529-1"/>
    </source>
</evidence>
<comment type="caution">
    <text evidence="19">The sequence shown here is derived from an EMBL/GenBank/DDBJ whole genome shotgun (WGS) entry which is preliminary data.</text>
</comment>
<evidence type="ECO:0000259" key="18">
    <source>
        <dbReference type="PROSITE" id="PS50862"/>
    </source>
</evidence>
<keyword evidence="20" id="KW-1185">Reference proteome</keyword>
<name>W7YLJ3_9BACL</name>
<feature type="binding site" evidence="16">
    <location>
        <begin position="277"/>
        <end position="280"/>
    </location>
    <ligand>
        <name>ATP</name>
        <dbReference type="ChEBI" id="CHEBI:30616"/>
    </ligand>
</feature>
<feature type="binding site" evidence="15">
    <location>
        <position position="231"/>
    </location>
    <ligand>
        <name>L-serine</name>
        <dbReference type="ChEBI" id="CHEBI:33384"/>
    </ligand>
</feature>
<dbReference type="InterPro" id="IPR002314">
    <property type="entry name" value="aa-tRNA-synt_IIb"/>
</dbReference>
<dbReference type="OrthoDB" id="9804647at2"/>
<evidence type="ECO:0000256" key="6">
    <source>
        <dbReference type="ARBA" id="ARBA00022598"/>
    </source>
</evidence>
<gene>
    <name evidence="19" type="ORF">JCM16418_3593</name>
</gene>
<dbReference type="SUPFAM" id="SSF55681">
    <property type="entry name" value="Class II aaRS and biotin synthetases"/>
    <property type="match status" value="1"/>
</dbReference>
<evidence type="ECO:0000256" key="12">
    <source>
        <dbReference type="ARBA" id="ARBA00047929"/>
    </source>
</evidence>
<dbReference type="CDD" id="cd00770">
    <property type="entry name" value="SerRS_core"/>
    <property type="match status" value="1"/>
</dbReference>
<evidence type="ECO:0000256" key="8">
    <source>
        <dbReference type="ARBA" id="ARBA00022840"/>
    </source>
</evidence>
<comment type="catalytic activity">
    <reaction evidence="12">
        <text>tRNA(Sec) + L-serine + ATP = L-seryl-tRNA(Sec) + AMP + diphosphate + H(+)</text>
        <dbReference type="Rhea" id="RHEA:42580"/>
        <dbReference type="Rhea" id="RHEA-COMP:9742"/>
        <dbReference type="Rhea" id="RHEA-COMP:10128"/>
        <dbReference type="ChEBI" id="CHEBI:15378"/>
        <dbReference type="ChEBI" id="CHEBI:30616"/>
        <dbReference type="ChEBI" id="CHEBI:33019"/>
        <dbReference type="ChEBI" id="CHEBI:33384"/>
        <dbReference type="ChEBI" id="CHEBI:78442"/>
        <dbReference type="ChEBI" id="CHEBI:78533"/>
        <dbReference type="ChEBI" id="CHEBI:456215"/>
        <dbReference type="EC" id="6.1.1.11"/>
    </reaction>
</comment>
<dbReference type="InterPro" id="IPR033729">
    <property type="entry name" value="SerRS_core"/>
</dbReference>
<feature type="binding site" evidence="16">
    <location>
        <begin position="261"/>
        <end position="263"/>
    </location>
    <ligand>
        <name>ATP</name>
        <dbReference type="ChEBI" id="CHEBI:30616"/>
    </ligand>
</feature>
<dbReference type="InterPro" id="IPR045864">
    <property type="entry name" value="aa-tRNA-synth_II/BPL/LPL"/>
</dbReference>
<dbReference type="PROSITE" id="PS50862">
    <property type="entry name" value="AA_TRNA_LIGASE_II"/>
    <property type="match status" value="1"/>
</dbReference>
<comment type="subcellular location">
    <subcellularLocation>
        <location evidence="1">Cytoplasm</location>
    </subcellularLocation>
</comment>
<feature type="binding site" evidence="16">
    <location>
        <begin position="350"/>
        <end position="353"/>
    </location>
    <ligand>
        <name>ATP</name>
        <dbReference type="ChEBI" id="CHEBI:30616"/>
    </ligand>
</feature>
<dbReference type="STRING" id="1236976.JCM16418_3593"/>
<dbReference type="GO" id="GO:0006434">
    <property type="term" value="P:seryl-tRNA aminoacylation"/>
    <property type="evidence" value="ECO:0007669"/>
    <property type="project" value="UniProtKB-UniRule"/>
</dbReference>
<keyword evidence="5" id="KW-0963">Cytoplasm</keyword>
<dbReference type="InterPro" id="IPR002317">
    <property type="entry name" value="Ser-tRNA-ligase_type_1"/>
</dbReference>
<keyword evidence="8 16" id="KW-0067">ATP-binding</keyword>
<dbReference type="PIRSF" id="PIRSF001529">
    <property type="entry name" value="Ser-tRNA-synth_IIa"/>
    <property type="match status" value="1"/>
</dbReference>
<dbReference type="NCBIfam" id="TIGR00414">
    <property type="entry name" value="serS"/>
    <property type="match status" value="1"/>
</dbReference>
<evidence type="ECO:0000313" key="19">
    <source>
        <dbReference type="EMBL" id="GAF09452.1"/>
    </source>
</evidence>
<sequence>MLDIRYIRENAERIQRTAKQKKLHFNVEELLEVDTFRKDVLVQVESRRAERNRLTQNIKALMKQNHAEPVEQIKEQVREINEELTRLEAQLTHSNARYEELMLLVPNIVSVDTPIGEDDTDNVEIRCWGEPPVFDFEARDHVTLGEIHDLIDIPRGVKTAGSRNYFLKGAALYLHLAVQRLALDVLTAHGFTPMDVPVMVRPESLKRTGFFPGGEDQTYELTGEDKWLVGTSEVSLVSYYSDEIIDVTQPIKLAGMSSCYRREIGSAGRDVRGLYRVHQFAKVEQVVLCENNPEVSEAMLQKMTRYAEEILQLLELPYRVVAVCTGDMSQKTHKQYDIETWMPSRQAYGETHSSSNLHDFQARRSNIRYRDQDGKLQYCHSLNNTAVASPRILIPLLENHQQADGTIEIPAALRPYMNGIEKLVPPSNAQKESNTFLT</sequence>
<evidence type="ECO:0000256" key="14">
    <source>
        <dbReference type="NCBIfam" id="TIGR00414"/>
    </source>
</evidence>
<protein>
    <recommendedName>
        <fullName evidence="11 14">Serine--tRNA ligase</fullName>
        <ecNumber evidence="4 14">6.1.1.11</ecNumber>
    </recommendedName>
</protein>
<dbReference type="AlphaFoldDB" id="W7YLJ3"/>
<evidence type="ECO:0000256" key="3">
    <source>
        <dbReference type="ARBA" id="ARBA00010728"/>
    </source>
</evidence>
<accession>W7YLJ3</accession>
<feature type="coiled-coil region" evidence="17">
    <location>
        <begin position="44"/>
        <end position="97"/>
    </location>
</feature>
<dbReference type="Pfam" id="PF00587">
    <property type="entry name" value="tRNA-synt_2b"/>
    <property type="match status" value="1"/>
</dbReference>
<dbReference type="Gene3D" id="1.10.287.40">
    <property type="entry name" value="Serine-tRNA synthetase, tRNA binding domain"/>
    <property type="match status" value="1"/>
</dbReference>
<evidence type="ECO:0000256" key="2">
    <source>
        <dbReference type="ARBA" id="ARBA00005045"/>
    </source>
</evidence>
<dbReference type="GO" id="GO:0140096">
    <property type="term" value="F:catalytic activity, acting on a protein"/>
    <property type="evidence" value="ECO:0007669"/>
    <property type="project" value="UniProtKB-ARBA"/>
</dbReference>
<dbReference type="PANTHER" id="PTHR43697">
    <property type="entry name" value="SERYL-TRNA SYNTHETASE"/>
    <property type="match status" value="1"/>
</dbReference>
<dbReference type="RefSeq" id="WP_036650983.1">
    <property type="nucleotide sequence ID" value="NZ_BAVZ01000012.1"/>
</dbReference>
<dbReference type="InterPro" id="IPR042103">
    <property type="entry name" value="SerRS_1_N_sf"/>
</dbReference>
<evidence type="ECO:0000256" key="10">
    <source>
        <dbReference type="ARBA" id="ARBA00023146"/>
    </source>
</evidence>
<dbReference type="EC" id="6.1.1.11" evidence="4 14"/>
<dbReference type="Proteomes" id="UP000019364">
    <property type="component" value="Unassembled WGS sequence"/>
</dbReference>
<dbReference type="eggNOG" id="COG0172">
    <property type="taxonomic scope" value="Bacteria"/>
</dbReference>
<evidence type="ECO:0000256" key="13">
    <source>
        <dbReference type="ARBA" id="ARBA00048823"/>
    </source>
</evidence>
<feature type="binding site" evidence="15">
    <location>
        <position position="284"/>
    </location>
    <ligand>
        <name>L-serine</name>
        <dbReference type="ChEBI" id="CHEBI:33384"/>
    </ligand>
</feature>
<dbReference type="PRINTS" id="PR00981">
    <property type="entry name" value="TRNASYNTHSER"/>
</dbReference>
<evidence type="ECO:0000256" key="11">
    <source>
        <dbReference type="ARBA" id="ARBA00039158"/>
    </source>
</evidence>
<evidence type="ECO:0000256" key="17">
    <source>
        <dbReference type="SAM" id="Coils"/>
    </source>
</evidence>
<evidence type="ECO:0000256" key="9">
    <source>
        <dbReference type="ARBA" id="ARBA00022917"/>
    </source>
</evidence>
<dbReference type="InterPro" id="IPR010978">
    <property type="entry name" value="tRNA-bd_arm"/>
</dbReference>
<reference evidence="19 20" key="1">
    <citation type="journal article" date="2014" name="Genome Announc.">
        <title>Draft Genome Sequence of Paenibacillus pini JCM 16418T, Isolated from the Rhizosphere of Pine Tree.</title>
        <authorList>
            <person name="Yuki M."/>
            <person name="Oshima K."/>
            <person name="Suda W."/>
            <person name="Oshida Y."/>
            <person name="Kitamura K."/>
            <person name="Iida Y."/>
            <person name="Hattori M."/>
            <person name="Ohkuma M."/>
        </authorList>
    </citation>
    <scope>NUCLEOTIDE SEQUENCE [LARGE SCALE GENOMIC DNA]</scope>
    <source>
        <strain evidence="19 20">JCM 16418</strain>
    </source>
</reference>
<dbReference type="InterPro" id="IPR015866">
    <property type="entry name" value="Ser-tRNA-synth_1_N"/>
</dbReference>
<keyword evidence="17" id="KW-0175">Coiled coil</keyword>
<keyword evidence="7" id="KW-0547">Nucleotide-binding</keyword>
<feature type="binding site" evidence="15">
    <location>
        <position position="383"/>
    </location>
    <ligand>
        <name>L-serine</name>
        <dbReference type="ChEBI" id="CHEBI:33384"/>
    </ligand>
</feature>
<evidence type="ECO:0000256" key="7">
    <source>
        <dbReference type="ARBA" id="ARBA00022741"/>
    </source>
</evidence>
<evidence type="ECO:0000256" key="16">
    <source>
        <dbReference type="PIRSR" id="PIRSR001529-2"/>
    </source>
</evidence>
<dbReference type="InterPro" id="IPR006195">
    <property type="entry name" value="aa-tRNA-synth_II"/>
</dbReference>
<dbReference type="GO" id="GO:0004828">
    <property type="term" value="F:serine-tRNA ligase activity"/>
    <property type="evidence" value="ECO:0007669"/>
    <property type="project" value="UniProtKB-UniRule"/>
</dbReference>
<dbReference type="EMBL" id="BAVZ01000012">
    <property type="protein sequence ID" value="GAF09452.1"/>
    <property type="molecule type" value="Genomic_DNA"/>
</dbReference>